<feature type="transmembrane region" description="Helical" evidence="1">
    <location>
        <begin position="42"/>
        <end position="71"/>
    </location>
</feature>
<keyword evidence="1" id="KW-0812">Transmembrane</keyword>
<reference evidence="2" key="2">
    <citation type="submission" date="2021-04" db="EMBL/GenBank/DDBJ databases">
        <authorList>
            <person name="Podell S."/>
        </authorList>
    </citation>
    <scope>NUCLEOTIDE SEQUENCE</scope>
    <source>
        <strain evidence="2">Hildebrandi</strain>
    </source>
</reference>
<dbReference type="AlphaFoldDB" id="A0A9K3K3T6"/>
<comment type="caution">
    <text evidence="2">The sequence shown here is derived from an EMBL/GenBank/DDBJ whole genome shotgun (WGS) entry which is preliminary data.</text>
</comment>
<gene>
    <name evidence="3" type="ORF">IV203_024890</name>
    <name evidence="2" type="ORF">IV203_025018</name>
</gene>
<proteinExistence type="predicted"/>
<sequence length="77" mass="8944">MDRRDFCSSYLLLKCAYCALDDLRPYSSTTQQQTNPSLVLKNWTVGSVVVVLLPIHYYLPLQFLPFLLLLFTTTRQL</sequence>
<keyword evidence="1" id="KW-1133">Transmembrane helix</keyword>
<keyword evidence="1" id="KW-0472">Membrane</keyword>
<evidence type="ECO:0000313" key="4">
    <source>
        <dbReference type="Proteomes" id="UP000693970"/>
    </source>
</evidence>
<dbReference type="Proteomes" id="UP000693970">
    <property type="component" value="Unassembled WGS sequence"/>
</dbReference>
<keyword evidence="4" id="KW-1185">Reference proteome</keyword>
<evidence type="ECO:0000256" key="1">
    <source>
        <dbReference type="SAM" id="Phobius"/>
    </source>
</evidence>
<name>A0A9K3K3T6_9STRA</name>
<dbReference type="EMBL" id="JAGRRH010000117">
    <property type="protein sequence ID" value="KAG7336576.1"/>
    <property type="molecule type" value="Genomic_DNA"/>
</dbReference>
<evidence type="ECO:0000313" key="2">
    <source>
        <dbReference type="EMBL" id="KAG7336576.1"/>
    </source>
</evidence>
<dbReference type="EMBL" id="JAGRRH010000113">
    <property type="protein sequence ID" value="KAG7336659.1"/>
    <property type="molecule type" value="Genomic_DNA"/>
</dbReference>
<accession>A0A9K3K3T6</accession>
<reference evidence="2" key="1">
    <citation type="journal article" date="2021" name="Sci. Rep.">
        <title>Diploid genomic architecture of Nitzschia inconspicua, an elite biomass production diatom.</title>
        <authorList>
            <person name="Oliver A."/>
            <person name="Podell S."/>
            <person name="Pinowska A."/>
            <person name="Traller J.C."/>
            <person name="Smith S.R."/>
            <person name="McClure R."/>
            <person name="Beliaev A."/>
            <person name="Bohutskyi P."/>
            <person name="Hill E.A."/>
            <person name="Rabines A."/>
            <person name="Zheng H."/>
            <person name="Allen L.Z."/>
            <person name="Kuo A."/>
            <person name="Grigoriev I.V."/>
            <person name="Allen A.E."/>
            <person name="Hazlebeck D."/>
            <person name="Allen E.E."/>
        </authorList>
    </citation>
    <scope>NUCLEOTIDE SEQUENCE</scope>
    <source>
        <strain evidence="2">Hildebrandi</strain>
    </source>
</reference>
<protein>
    <submittedName>
        <fullName evidence="2">Uncharacterized protein</fullName>
    </submittedName>
</protein>
<organism evidence="2 4">
    <name type="scientific">Nitzschia inconspicua</name>
    <dbReference type="NCBI Taxonomy" id="303405"/>
    <lineage>
        <taxon>Eukaryota</taxon>
        <taxon>Sar</taxon>
        <taxon>Stramenopiles</taxon>
        <taxon>Ochrophyta</taxon>
        <taxon>Bacillariophyta</taxon>
        <taxon>Bacillariophyceae</taxon>
        <taxon>Bacillariophycidae</taxon>
        <taxon>Bacillariales</taxon>
        <taxon>Bacillariaceae</taxon>
        <taxon>Nitzschia</taxon>
    </lineage>
</organism>
<evidence type="ECO:0000313" key="3">
    <source>
        <dbReference type="EMBL" id="KAG7336659.1"/>
    </source>
</evidence>